<dbReference type="EMBL" id="JADWOX010000007">
    <property type="protein sequence ID" value="MBI1684462.1"/>
    <property type="molecule type" value="Genomic_DNA"/>
</dbReference>
<evidence type="ECO:0000313" key="1">
    <source>
        <dbReference type="EMBL" id="MBI1684462.1"/>
    </source>
</evidence>
<comment type="caution">
    <text evidence="1">The sequence shown here is derived from an EMBL/GenBank/DDBJ whole genome shotgun (WGS) entry which is preliminary data.</text>
</comment>
<dbReference type="Proteomes" id="UP000639859">
    <property type="component" value="Unassembled WGS sequence"/>
</dbReference>
<reference evidence="1 2" key="1">
    <citation type="submission" date="2020-11" db="EMBL/GenBank/DDBJ databases">
        <title>genome sequence of strain KACC 18849.</title>
        <authorList>
            <person name="Gao J."/>
            <person name="Zhang X."/>
        </authorList>
    </citation>
    <scope>NUCLEOTIDE SEQUENCE [LARGE SCALE GENOMIC DNA]</scope>
    <source>
        <strain evidence="1 2">KACC 18849</strain>
    </source>
</reference>
<dbReference type="SUPFAM" id="SSF55729">
    <property type="entry name" value="Acyl-CoA N-acyltransferases (Nat)"/>
    <property type="match status" value="1"/>
</dbReference>
<sequence length="132" mass="14053">MCDLALKPYAPGDELLVEARADFAAQIGREGGVLPEGPKWTVTAGGQVVGVAGLEHLGGRRWAAWAYMAALRPRQWLAAGALTRERLGGLDWLAASISAVATPDPKHHAAAVRLLKRIGFVEVGAPYMVWEG</sequence>
<protein>
    <recommendedName>
        <fullName evidence="3">N-acetyltransferase domain-containing protein</fullName>
    </recommendedName>
</protein>
<dbReference type="RefSeq" id="WP_198576375.1">
    <property type="nucleotide sequence ID" value="NZ_JADWOX010000007.1"/>
</dbReference>
<keyword evidence="2" id="KW-1185">Reference proteome</keyword>
<accession>A0ABS0SXU5</accession>
<gene>
    <name evidence="1" type="ORF">I4Q42_12360</name>
</gene>
<organism evidence="1 2">
    <name type="scientific">Caulobacter hibisci</name>
    <dbReference type="NCBI Taxonomy" id="2035993"/>
    <lineage>
        <taxon>Bacteria</taxon>
        <taxon>Pseudomonadati</taxon>
        <taxon>Pseudomonadota</taxon>
        <taxon>Alphaproteobacteria</taxon>
        <taxon>Caulobacterales</taxon>
        <taxon>Caulobacteraceae</taxon>
        <taxon>Caulobacter</taxon>
    </lineage>
</organism>
<dbReference type="InterPro" id="IPR016181">
    <property type="entry name" value="Acyl_CoA_acyltransferase"/>
</dbReference>
<name>A0ABS0SXU5_9CAUL</name>
<evidence type="ECO:0008006" key="3">
    <source>
        <dbReference type="Google" id="ProtNLM"/>
    </source>
</evidence>
<proteinExistence type="predicted"/>
<evidence type="ECO:0000313" key="2">
    <source>
        <dbReference type="Proteomes" id="UP000639859"/>
    </source>
</evidence>